<dbReference type="InterPro" id="IPR025652">
    <property type="entry name" value="TesB_C"/>
</dbReference>
<evidence type="ECO:0000256" key="1">
    <source>
        <dbReference type="ARBA" id="ARBA00006538"/>
    </source>
</evidence>
<dbReference type="PANTHER" id="PTHR11066">
    <property type="entry name" value="ACYL-COA THIOESTERASE"/>
    <property type="match status" value="1"/>
</dbReference>
<comment type="similarity">
    <text evidence="1">Belongs to the C/M/P thioester hydrolase family.</text>
</comment>
<evidence type="ECO:0000256" key="2">
    <source>
        <dbReference type="ARBA" id="ARBA00022801"/>
    </source>
</evidence>
<keyword evidence="2" id="KW-0378">Hydrolase</keyword>
<organism evidence="5 6">
    <name type="scientific">Salinisphaera aquimarina</name>
    <dbReference type="NCBI Taxonomy" id="2094031"/>
    <lineage>
        <taxon>Bacteria</taxon>
        <taxon>Pseudomonadati</taxon>
        <taxon>Pseudomonadota</taxon>
        <taxon>Gammaproteobacteria</taxon>
        <taxon>Salinisphaerales</taxon>
        <taxon>Salinisphaeraceae</taxon>
        <taxon>Salinisphaera</taxon>
    </lineage>
</organism>
<dbReference type="CDD" id="cd03445">
    <property type="entry name" value="Thioesterase_II_repeat2"/>
    <property type="match status" value="1"/>
</dbReference>
<dbReference type="Proteomes" id="UP001595462">
    <property type="component" value="Unassembled WGS sequence"/>
</dbReference>
<protein>
    <submittedName>
        <fullName evidence="5">Acyl-CoA thioesterase II</fullName>
    </submittedName>
</protein>
<dbReference type="InterPro" id="IPR042171">
    <property type="entry name" value="Acyl-CoA_hotdog"/>
</dbReference>
<dbReference type="NCBIfam" id="TIGR00189">
    <property type="entry name" value="tesB"/>
    <property type="match status" value="1"/>
</dbReference>
<evidence type="ECO:0000259" key="3">
    <source>
        <dbReference type="Pfam" id="PF02551"/>
    </source>
</evidence>
<accession>A0ABV7EPN9</accession>
<feature type="domain" description="Acyl-CoA thioesterase-like N-terminal HotDog" evidence="4">
    <location>
        <begin position="34"/>
        <end position="113"/>
    </location>
</feature>
<proteinExistence type="inferred from homology"/>
<evidence type="ECO:0000313" key="5">
    <source>
        <dbReference type="EMBL" id="MFC3103874.1"/>
    </source>
</evidence>
<name>A0ABV7EPN9_9GAMM</name>
<sequence length="303" mass="33952">MASDGERLVGDLLDQLDLEPLEQRLFRGSSRDLGGKSVFGGQVAGQAMVAATRTVDPEQQAHSMHGYFLRPGDMEAAIVYEVDNIRDGRSFATRRVQAIQHGRPIFSMLASFHVEEHGYTHQMAMPDVPDPETLASHDELRRNWVDELDRVPESLREAVGREVAIDMRAVKPWNMLAPDKRDAVQHVWFKAKAPLPDDQAVHRAVLTYASDFNLLATSLFPHGVSFFTPGMQMASIDHAIWFHRNLQMDEWLLYSMDSPGAQDARGLSRGLIFNRAGELVASVAQEGLIRQRDNKPRSTPENG</sequence>
<dbReference type="CDD" id="cd03444">
    <property type="entry name" value="Thioesterase_II_repeat1"/>
    <property type="match status" value="1"/>
</dbReference>
<reference evidence="6" key="1">
    <citation type="journal article" date="2019" name="Int. J. Syst. Evol. Microbiol.">
        <title>The Global Catalogue of Microorganisms (GCM) 10K type strain sequencing project: providing services to taxonomists for standard genome sequencing and annotation.</title>
        <authorList>
            <consortium name="The Broad Institute Genomics Platform"/>
            <consortium name="The Broad Institute Genome Sequencing Center for Infectious Disease"/>
            <person name="Wu L."/>
            <person name="Ma J."/>
        </authorList>
    </citation>
    <scope>NUCLEOTIDE SEQUENCE [LARGE SCALE GENOMIC DNA]</scope>
    <source>
        <strain evidence="6">KCTC 52640</strain>
    </source>
</reference>
<dbReference type="InterPro" id="IPR003703">
    <property type="entry name" value="Acyl_CoA_thio"/>
</dbReference>
<comment type="caution">
    <text evidence="5">The sequence shown here is derived from an EMBL/GenBank/DDBJ whole genome shotgun (WGS) entry which is preliminary data.</text>
</comment>
<evidence type="ECO:0000313" key="6">
    <source>
        <dbReference type="Proteomes" id="UP001595462"/>
    </source>
</evidence>
<dbReference type="InterPro" id="IPR029069">
    <property type="entry name" value="HotDog_dom_sf"/>
</dbReference>
<dbReference type="Pfam" id="PF02551">
    <property type="entry name" value="Acyl_CoA_thio"/>
    <property type="match status" value="1"/>
</dbReference>
<feature type="domain" description="Acyl-CoA thioesterase 2 C-terminal" evidence="3">
    <location>
        <begin position="183"/>
        <end position="288"/>
    </location>
</feature>
<evidence type="ECO:0000259" key="4">
    <source>
        <dbReference type="Pfam" id="PF13622"/>
    </source>
</evidence>
<dbReference type="Pfam" id="PF13622">
    <property type="entry name" value="4HBT_3"/>
    <property type="match status" value="1"/>
</dbReference>
<dbReference type="RefSeq" id="WP_380688320.1">
    <property type="nucleotide sequence ID" value="NZ_JBHRSS010000003.1"/>
</dbReference>
<dbReference type="SUPFAM" id="SSF54637">
    <property type="entry name" value="Thioesterase/thiol ester dehydrase-isomerase"/>
    <property type="match status" value="2"/>
</dbReference>
<gene>
    <name evidence="5" type="primary">tesB</name>
    <name evidence="5" type="ORF">ACFOSU_08210</name>
</gene>
<dbReference type="EMBL" id="JBHRSS010000003">
    <property type="protein sequence ID" value="MFC3103874.1"/>
    <property type="molecule type" value="Genomic_DNA"/>
</dbReference>
<dbReference type="InterPro" id="IPR049449">
    <property type="entry name" value="TesB_ACOT8-like_N"/>
</dbReference>
<dbReference type="Gene3D" id="2.40.160.210">
    <property type="entry name" value="Acyl-CoA thioesterase, double hotdog domain"/>
    <property type="match status" value="1"/>
</dbReference>
<keyword evidence="6" id="KW-1185">Reference proteome</keyword>
<dbReference type="PANTHER" id="PTHR11066:SF34">
    <property type="entry name" value="ACYL-COENZYME A THIOESTERASE 8"/>
    <property type="match status" value="1"/>
</dbReference>